<keyword evidence="1" id="KW-1133">Transmembrane helix</keyword>
<keyword evidence="1" id="KW-0472">Membrane</keyword>
<accession>A0ABV6WT53</accession>
<feature type="transmembrane region" description="Helical" evidence="1">
    <location>
        <begin position="88"/>
        <end position="112"/>
    </location>
</feature>
<dbReference type="Proteomes" id="UP001592530">
    <property type="component" value="Unassembled WGS sequence"/>
</dbReference>
<evidence type="ECO:0000313" key="2">
    <source>
        <dbReference type="EMBL" id="MFC1429216.1"/>
    </source>
</evidence>
<sequence>MQPSDVSTPSPRSAGPRALLSGWGSAAGTVLGALAAMVAVAALGLCLAQATALPGGAFLPVVAATVLMALGVPVSLDGSAGFLAQAHAGIAALPLSVSLVGALLAAFCFLRPLRLRAVAGTGELLGRAARVAVLWVVALLLLTRLARHSFTLSTGNGVTDQLGGALGATPTVGFRTGVPATVGFGLLWLLVVLALAFAVSRAAPLPAGLLRFQAAVRPTASAVLVILLAYVVLGLVAGVVTAVVRGQARDTFAVVALALPNLVWLAFGIGLGGAWHGHVNAGIGLPMPKALSSVLQTAGTRDVTLDLGALSRYDGRVWLLPVLAGVLLLGSAVVMAARASRRVGPWHWALRLGAALAVTMLLVGVLTRVSAGYGLGLLGVGGGGGLDELGGLLGGGGGGGGGNGVVAGSVSLHADLLREVLLGALWGALAGLVGGAVGGRVRRGAQER</sequence>
<keyword evidence="1" id="KW-0812">Transmembrane</keyword>
<feature type="transmembrane region" description="Helical" evidence="1">
    <location>
        <begin position="420"/>
        <end position="439"/>
    </location>
</feature>
<feature type="transmembrane region" description="Helical" evidence="1">
    <location>
        <begin position="124"/>
        <end position="142"/>
    </location>
</feature>
<gene>
    <name evidence="2" type="ORF">ACEZDB_00885</name>
</gene>
<reference evidence="2 3" key="1">
    <citation type="submission" date="2024-09" db="EMBL/GenBank/DDBJ databases">
        <authorList>
            <person name="Lee S.D."/>
        </authorList>
    </citation>
    <scope>NUCLEOTIDE SEQUENCE [LARGE SCALE GENOMIC DNA]</scope>
    <source>
        <strain evidence="2 3">N1-3</strain>
    </source>
</reference>
<organism evidence="2 3">
    <name type="scientific">Streptacidiphilus alkalitolerans</name>
    <dbReference type="NCBI Taxonomy" id="3342712"/>
    <lineage>
        <taxon>Bacteria</taxon>
        <taxon>Bacillati</taxon>
        <taxon>Actinomycetota</taxon>
        <taxon>Actinomycetes</taxon>
        <taxon>Kitasatosporales</taxon>
        <taxon>Streptomycetaceae</taxon>
        <taxon>Streptacidiphilus</taxon>
    </lineage>
</organism>
<name>A0ABV6WT53_9ACTN</name>
<proteinExistence type="predicted"/>
<feature type="transmembrane region" description="Helical" evidence="1">
    <location>
        <begin position="180"/>
        <end position="200"/>
    </location>
</feature>
<feature type="transmembrane region" description="Helical" evidence="1">
    <location>
        <begin position="57"/>
        <end position="76"/>
    </location>
</feature>
<dbReference type="NCBIfam" id="NF038391">
    <property type="entry name" value="streptophobe"/>
    <property type="match status" value="1"/>
</dbReference>
<feature type="transmembrane region" description="Helical" evidence="1">
    <location>
        <begin position="348"/>
        <end position="367"/>
    </location>
</feature>
<dbReference type="RefSeq" id="WP_380547618.1">
    <property type="nucleotide sequence ID" value="NZ_JBHEZY010000001.1"/>
</dbReference>
<feature type="transmembrane region" description="Helical" evidence="1">
    <location>
        <begin position="251"/>
        <end position="275"/>
    </location>
</feature>
<feature type="transmembrane region" description="Helical" evidence="1">
    <location>
        <begin position="317"/>
        <end position="336"/>
    </location>
</feature>
<feature type="transmembrane region" description="Helical" evidence="1">
    <location>
        <begin position="220"/>
        <end position="244"/>
    </location>
</feature>
<evidence type="ECO:0000313" key="3">
    <source>
        <dbReference type="Proteomes" id="UP001592530"/>
    </source>
</evidence>
<comment type="caution">
    <text evidence="2">The sequence shown here is derived from an EMBL/GenBank/DDBJ whole genome shotgun (WGS) entry which is preliminary data.</text>
</comment>
<dbReference type="InterPro" id="IPR047724">
    <property type="entry name" value="Streptophobe"/>
</dbReference>
<dbReference type="EMBL" id="JBHEZY010000001">
    <property type="protein sequence ID" value="MFC1429216.1"/>
    <property type="molecule type" value="Genomic_DNA"/>
</dbReference>
<feature type="transmembrane region" description="Helical" evidence="1">
    <location>
        <begin position="20"/>
        <end position="45"/>
    </location>
</feature>
<protein>
    <submittedName>
        <fullName evidence="2">Streptophobe family protein</fullName>
    </submittedName>
</protein>
<evidence type="ECO:0000256" key="1">
    <source>
        <dbReference type="SAM" id="Phobius"/>
    </source>
</evidence>